<sequence length="336" mass="38151">MFEFAWPWLFLLLPLPWFIRTFTPPVPQQSTALHVPFYNELELLQRSNKRNKFAHLKTSNIIYLVLWLLLISAAARPQWNDEHESRPTSGRDLLIAMDVSNSMLYSDLTLNGHSISRIDFVKQWLKNFIQQRDGDRLGLILFGSQAYLQAPLTYDHQSLLTWIQEAQAGIAGNTTAIGDALGLAIKRLRQHPADQRVLLLITDGANNSGVMSPNAAAQLAADYQIKIYTVGIGSRYDSSLDPLMNSSSLELDEKTLKNIALHTAGQYFHITSSEDFTDLQFKLSQLEPHTYTHSTQHNTLELYHWPLAIALILSMILVLLHILHTLRTQRGPQEQS</sequence>
<dbReference type="PANTHER" id="PTHR22550:SF18">
    <property type="entry name" value="VWFA DOMAIN-CONTAINING PROTEIN"/>
    <property type="match status" value="1"/>
</dbReference>
<dbReference type="Proteomes" id="UP001294570">
    <property type="component" value="Unassembled WGS sequence"/>
</dbReference>
<dbReference type="Gene3D" id="3.40.50.410">
    <property type="entry name" value="von Willebrand factor, type A domain"/>
    <property type="match status" value="1"/>
</dbReference>
<dbReference type="RefSeq" id="WP_321554177.1">
    <property type="nucleotide sequence ID" value="NZ_JAXIVU010000018.1"/>
</dbReference>
<name>A0ABU5GSX7_9GAMM</name>
<reference evidence="3 4" key="1">
    <citation type="submission" date="2023-12" db="EMBL/GenBank/DDBJ databases">
        <title>Denitrificimonas halotolerans sp. nov.,a novel species isolated from landfill leachate.</title>
        <authorList>
            <person name="Wang S."/>
        </authorList>
    </citation>
    <scope>NUCLEOTIDE SEQUENCE [LARGE SCALE GENOMIC DNA]</scope>
    <source>
        <strain evidence="3 4">JX-1</strain>
    </source>
</reference>
<organism evidence="3 4">
    <name type="scientific">Denitrificimonas halotolerans</name>
    <dbReference type="NCBI Taxonomy" id="3098930"/>
    <lineage>
        <taxon>Bacteria</taxon>
        <taxon>Pseudomonadati</taxon>
        <taxon>Pseudomonadota</taxon>
        <taxon>Gammaproteobacteria</taxon>
        <taxon>Pseudomonadales</taxon>
        <taxon>Pseudomonadaceae</taxon>
        <taxon>Denitrificimonas</taxon>
    </lineage>
</organism>
<dbReference type="InterPro" id="IPR036465">
    <property type="entry name" value="vWFA_dom_sf"/>
</dbReference>
<keyword evidence="1" id="KW-0812">Transmembrane</keyword>
<evidence type="ECO:0000256" key="1">
    <source>
        <dbReference type="SAM" id="Phobius"/>
    </source>
</evidence>
<keyword evidence="1" id="KW-1133">Transmembrane helix</keyword>
<dbReference type="PANTHER" id="PTHR22550">
    <property type="entry name" value="SPORE GERMINATION PROTEIN"/>
    <property type="match status" value="1"/>
</dbReference>
<evidence type="ECO:0000259" key="2">
    <source>
        <dbReference type="PROSITE" id="PS50234"/>
    </source>
</evidence>
<evidence type="ECO:0000313" key="4">
    <source>
        <dbReference type="Proteomes" id="UP001294570"/>
    </source>
</evidence>
<gene>
    <name evidence="3" type="ORF">TOI97_11010</name>
</gene>
<comment type="caution">
    <text evidence="3">The sequence shown here is derived from an EMBL/GenBank/DDBJ whole genome shotgun (WGS) entry which is preliminary data.</text>
</comment>
<dbReference type="InterPro" id="IPR050768">
    <property type="entry name" value="UPF0353/GerABKA_families"/>
</dbReference>
<feature type="transmembrane region" description="Helical" evidence="1">
    <location>
        <begin position="302"/>
        <end position="323"/>
    </location>
</feature>
<dbReference type="InterPro" id="IPR002035">
    <property type="entry name" value="VWF_A"/>
</dbReference>
<dbReference type="PROSITE" id="PS50234">
    <property type="entry name" value="VWFA"/>
    <property type="match status" value="1"/>
</dbReference>
<dbReference type="EMBL" id="JAXIVU010000018">
    <property type="protein sequence ID" value="MDY7220091.1"/>
    <property type="molecule type" value="Genomic_DNA"/>
</dbReference>
<dbReference type="SMART" id="SM00327">
    <property type="entry name" value="VWA"/>
    <property type="match status" value="1"/>
</dbReference>
<keyword evidence="1" id="KW-0472">Membrane</keyword>
<proteinExistence type="predicted"/>
<evidence type="ECO:0000313" key="3">
    <source>
        <dbReference type="EMBL" id="MDY7220091.1"/>
    </source>
</evidence>
<accession>A0ABU5GSX7</accession>
<protein>
    <submittedName>
        <fullName evidence="3">VWA domain-containing protein</fullName>
    </submittedName>
</protein>
<dbReference type="SUPFAM" id="SSF53300">
    <property type="entry name" value="vWA-like"/>
    <property type="match status" value="1"/>
</dbReference>
<feature type="domain" description="VWFA" evidence="2">
    <location>
        <begin position="92"/>
        <end position="286"/>
    </location>
</feature>
<keyword evidence="4" id="KW-1185">Reference proteome</keyword>
<dbReference type="Pfam" id="PF00092">
    <property type="entry name" value="VWA"/>
    <property type="match status" value="1"/>
</dbReference>